<keyword evidence="2" id="KW-1185">Reference proteome</keyword>
<dbReference type="EMBL" id="CP099423">
    <property type="protein sequence ID" value="USW54858.1"/>
    <property type="molecule type" value="Genomic_DNA"/>
</dbReference>
<dbReference type="PANTHER" id="PTHR42085:SF1">
    <property type="entry name" value="F-BOX DOMAIN-CONTAINING PROTEIN"/>
    <property type="match status" value="1"/>
</dbReference>
<dbReference type="InterPro" id="IPR038883">
    <property type="entry name" value="AN11006-like"/>
</dbReference>
<evidence type="ECO:0000313" key="1">
    <source>
        <dbReference type="EMBL" id="USW54858.1"/>
    </source>
</evidence>
<protein>
    <submittedName>
        <fullName evidence="1">Uncharacterized protein</fullName>
    </submittedName>
</protein>
<sequence>MEVITKRCRFLELPGELRNNIYERVLLKQDPVHIDLTSPSEPASRAFALLQTCRQINYEASNLIYENTFEFITSIHAHQEYSLNGSSLTRLRKICQSDISAPKLKHIIVCLDRNLAFENVAHHIGMLFRASEPLRELQKSGVDVAVYVSAQLCRDLAFSPRLQFHLGDVNEAKRELEEGFMKQRIAAGFGNGKDLKTVYFEMLRSRLIEAFFLED</sequence>
<dbReference type="PANTHER" id="PTHR42085">
    <property type="entry name" value="F-BOX DOMAIN-CONTAINING PROTEIN"/>
    <property type="match status" value="1"/>
</dbReference>
<dbReference type="Proteomes" id="UP001056384">
    <property type="component" value="Chromosome 6"/>
</dbReference>
<proteinExistence type="predicted"/>
<accession>A0A9Q9EMV5</accession>
<reference evidence="1" key="1">
    <citation type="submission" date="2022-06" db="EMBL/GenBank/DDBJ databases">
        <title>Complete genome sequences of two strains of the flax pathogen Septoria linicola.</title>
        <authorList>
            <person name="Lapalu N."/>
            <person name="Simon A."/>
            <person name="Demenou B."/>
            <person name="Paumier D."/>
            <person name="Guillot M.-P."/>
            <person name="Gout L."/>
            <person name="Valade R."/>
        </authorList>
    </citation>
    <scope>NUCLEOTIDE SEQUENCE</scope>
    <source>
        <strain evidence="1">SE15195</strain>
    </source>
</reference>
<gene>
    <name evidence="1" type="ORF">Slin15195_G081770</name>
</gene>
<name>A0A9Q9EMV5_9PEZI</name>
<dbReference type="AlphaFoldDB" id="A0A9Q9EMV5"/>
<organism evidence="1 2">
    <name type="scientific">Septoria linicola</name>
    <dbReference type="NCBI Taxonomy" id="215465"/>
    <lineage>
        <taxon>Eukaryota</taxon>
        <taxon>Fungi</taxon>
        <taxon>Dikarya</taxon>
        <taxon>Ascomycota</taxon>
        <taxon>Pezizomycotina</taxon>
        <taxon>Dothideomycetes</taxon>
        <taxon>Dothideomycetidae</taxon>
        <taxon>Mycosphaerellales</taxon>
        <taxon>Mycosphaerellaceae</taxon>
        <taxon>Septoria</taxon>
    </lineage>
</organism>
<evidence type="ECO:0000313" key="2">
    <source>
        <dbReference type="Proteomes" id="UP001056384"/>
    </source>
</evidence>